<organism evidence="1 2">
    <name type="scientific">Dermatophagoides farinae</name>
    <name type="common">American house dust mite</name>
    <dbReference type="NCBI Taxonomy" id="6954"/>
    <lineage>
        <taxon>Eukaryota</taxon>
        <taxon>Metazoa</taxon>
        <taxon>Ecdysozoa</taxon>
        <taxon>Arthropoda</taxon>
        <taxon>Chelicerata</taxon>
        <taxon>Arachnida</taxon>
        <taxon>Acari</taxon>
        <taxon>Acariformes</taxon>
        <taxon>Sarcoptiformes</taxon>
        <taxon>Astigmata</taxon>
        <taxon>Psoroptidia</taxon>
        <taxon>Analgoidea</taxon>
        <taxon>Pyroglyphidae</taxon>
        <taxon>Dermatophagoidinae</taxon>
        <taxon>Dermatophagoides</taxon>
    </lineage>
</organism>
<keyword evidence="2" id="KW-1185">Reference proteome</keyword>
<dbReference type="PROSITE" id="PS51257">
    <property type="entry name" value="PROKAR_LIPOPROTEIN"/>
    <property type="match status" value="1"/>
</dbReference>
<dbReference type="EMBL" id="ASGP02000004">
    <property type="protein sequence ID" value="KAH9511220.1"/>
    <property type="molecule type" value="Genomic_DNA"/>
</dbReference>
<gene>
    <name evidence="1" type="ORF">DERF_009691</name>
</gene>
<accession>A0A922HUG1</accession>
<evidence type="ECO:0000313" key="2">
    <source>
        <dbReference type="Proteomes" id="UP000790347"/>
    </source>
</evidence>
<name>A0A922HUG1_DERFA</name>
<sequence length="144" mass="17435">MDRLDKDIVSLLSTIHLLTIVSGACFFATRISPSMCKLYKYNNYGNYKYNNYSNYKYNNYSNYKYNNYITTNTTITQFYKYNNYKARLKVFEKRRIFVPKGNRCCSYHLIGKWLYEEHVGNIVIVSERCQMDENEMNIWPHKWD</sequence>
<dbReference type="Proteomes" id="UP000790347">
    <property type="component" value="Unassembled WGS sequence"/>
</dbReference>
<protein>
    <submittedName>
        <fullName evidence="1">Uncharacterized protein</fullName>
    </submittedName>
</protein>
<reference evidence="1" key="2">
    <citation type="journal article" date="2022" name="Res Sq">
        <title>Comparative Genomics Reveals Insights into the Divergent Evolution of Astigmatic Mites and Household Pest Adaptations.</title>
        <authorList>
            <person name="Xiong Q."/>
            <person name="Wan A.T.-Y."/>
            <person name="Liu X.-Y."/>
            <person name="Fung C.S.-H."/>
            <person name="Xiao X."/>
            <person name="Malainual N."/>
            <person name="Hou J."/>
            <person name="Wang L."/>
            <person name="Wang M."/>
            <person name="Yang K."/>
            <person name="Cui Y."/>
            <person name="Leung E."/>
            <person name="Nong W."/>
            <person name="Shin S.-K."/>
            <person name="Au S."/>
            <person name="Jeong K.Y."/>
            <person name="Chew F.T."/>
            <person name="Hui J."/>
            <person name="Leung T.F."/>
            <person name="Tungtrongchitr A."/>
            <person name="Zhong N."/>
            <person name="Liu Z."/>
            <person name="Tsui S."/>
        </authorList>
    </citation>
    <scope>NUCLEOTIDE SEQUENCE</scope>
    <source>
        <strain evidence="1">Derf</strain>
        <tissue evidence="1">Whole organism</tissue>
    </source>
</reference>
<reference evidence="1" key="1">
    <citation type="submission" date="2013-05" db="EMBL/GenBank/DDBJ databases">
        <authorList>
            <person name="Yim A.K.Y."/>
            <person name="Chan T.F."/>
            <person name="Ji K.M."/>
            <person name="Liu X.Y."/>
            <person name="Zhou J.W."/>
            <person name="Li R.Q."/>
            <person name="Yang K.Y."/>
            <person name="Li J."/>
            <person name="Li M."/>
            <person name="Law P.T.W."/>
            <person name="Wu Y.L."/>
            <person name="Cai Z.L."/>
            <person name="Qin H."/>
            <person name="Bao Y."/>
            <person name="Leung R.K.K."/>
            <person name="Ng P.K.S."/>
            <person name="Zou J."/>
            <person name="Zhong X.J."/>
            <person name="Ran P.X."/>
            <person name="Zhong N.S."/>
            <person name="Liu Z.G."/>
            <person name="Tsui S.K.W."/>
        </authorList>
    </citation>
    <scope>NUCLEOTIDE SEQUENCE</scope>
    <source>
        <strain evidence="1">Derf</strain>
        <tissue evidence="1">Whole organism</tissue>
    </source>
</reference>
<proteinExistence type="predicted"/>
<comment type="caution">
    <text evidence="1">The sequence shown here is derived from an EMBL/GenBank/DDBJ whole genome shotgun (WGS) entry which is preliminary data.</text>
</comment>
<dbReference type="AlphaFoldDB" id="A0A922HUG1"/>
<evidence type="ECO:0000313" key="1">
    <source>
        <dbReference type="EMBL" id="KAH9511220.1"/>
    </source>
</evidence>